<protein>
    <recommendedName>
        <fullName evidence="3">F-box domain-containing protein</fullName>
    </recommendedName>
</protein>
<dbReference type="EMBL" id="BRPK01000003">
    <property type="protein sequence ID" value="GLB36770.1"/>
    <property type="molecule type" value="Genomic_DNA"/>
</dbReference>
<accession>A0A9P3PIV9</accession>
<dbReference type="Proteomes" id="UP001063166">
    <property type="component" value="Unassembled WGS sequence"/>
</dbReference>
<comment type="caution">
    <text evidence="1">The sequence shown here is derived from an EMBL/GenBank/DDBJ whole genome shotgun (WGS) entry which is preliminary data.</text>
</comment>
<evidence type="ECO:0000313" key="1">
    <source>
        <dbReference type="EMBL" id="GLB36770.1"/>
    </source>
</evidence>
<gene>
    <name evidence="1" type="ORF">LshimejAT787_0310570</name>
</gene>
<dbReference type="AlphaFoldDB" id="A0A9P3PIV9"/>
<evidence type="ECO:0000313" key="2">
    <source>
        <dbReference type="Proteomes" id="UP001063166"/>
    </source>
</evidence>
<dbReference type="OrthoDB" id="3089445at2759"/>
<sequence>MKVNGLVPPTYKAGGKLVLLPITPMSRPTTLPNELIHSILGYINESDGNQALNACMPVSSQFLEIARSYVWRELQIEPVNVKKVAAKIKPEIARHVRELYIESGLRKTWLRDSKGLGFCLHHDFSKLQKLSLAFVTWASLSAANRKRLHELTQTPAFQDLRIIGVKDMPPTLIVGLTRLRHLVASSITMSTRPISLRPYTGRRTHLKTLSLAWVLGERNDTSWQEQVQGIVNLLSLLLSPMSPISLTELSAISVNIQLLTILRPDLSRIIEGCSETLECLKIRAGENLTHPGTQGLWEQTNEPLYLARHTALKSIFVHIECPEDDRLNFLINTLAPLGPATPLREITICVNDERVTRPLRHSDRLPYLDNVLARLKSFHLRRCTRERNFAGAIMAGLPRSASMISFIKLPLDSDSLLEQFSINESPHVDPWEGAVPLTL</sequence>
<keyword evidence="2" id="KW-1185">Reference proteome</keyword>
<reference evidence="1" key="1">
    <citation type="submission" date="2022-07" db="EMBL/GenBank/DDBJ databases">
        <title>The genome of Lyophyllum shimeji provides insight into the initial evolution of ectomycorrhizal fungal genome.</title>
        <authorList>
            <person name="Kobayashi Y."/>
            <person name="Shibata T."/>
            <person name="Hirakawa H."/>
            <person name="Shigenobu S."/>
            <person name="Nishiyama T."/>
            <person name="Yamada A."/>
            <person name="Hasebe M."/>
            <person name="Kawaguchi M."/>
        </authorList>
    </citation>
    <scope>NUCLEOTIDE SEQUENCE</scope>
    <source>
        <strain evidence="1">AT787</strain>
    </source>
</reference>
<name>A0A9P3PIV9_LYOSH</name>
<organism evidence="1 2">
    <name type="scientific">Lyophyllum shimeji</name>
    <name type="common">Hon-shimeji</name>
    <name type="synonym">Tricholoma shimeji</name>
    <dbReference type="NCBI Taxonomy" id="47721"/>
    <lineage>
        <taxon>Eukaryota</taxon>
        <taxon>Fungi</taxon>
        <taxon>Dikarya</taxon>
        <taxon>Basidiomycota</taxon>
        <taxon>Agaricomycotina</taxon>
        <taxon>Agaricomycetes</taxon>
        <taxon>Agaricomycetidae</taxon>
        <taxon>Agaricales</taxon>
        <taxon>Tricholomatineae</taxon>
        <taxon>Lyophyllaceae</taxon>
        <taxon>Lyophyllum</taxon>
    </lineage>
</organism>
<evidence type="ECO:0008006" key="3">
    <source>
        <dbReference type="Google" id="ProtNLM"/>
    </source>
</evidence>
<proteinExistence type="predicted"/>